<dbReference type="RefSeq" id="XP_006863870.1">
    <property type="nucleotide sequence ID" value="XM_006863808.1"/>
</dbReference>
<comment type="similarity">
    <text evidence="2 6">Belongs to the calycin superfamily. Lipocalin family.</text>
</comment>
<feature type="chain" id="PRO_5039544128" evidence="7">
    <location>
        <begin position="18"/>
        <end position="164"/>
    </location>
</feature>
<dbReference type="OrthoDB" id="9048943at2759"/>
<evidence type="ECO:0000313" key="9">
    <source>
        <dbReference type="Proteomes" id="UP000504623"/>
    </source>
</evidence>
<evidence type="ECO:0000256" key="4">
    <source>
        <dbReference type="ARBA" id="ARBA00022729"/>
    </source>
</evidence>
<keyword evidence="9" id="KW-1185">Reference proteome</keyword>
<dbReference type="GO" id="GO:0005615">
    <property type="term" value="C:extracellular space"/>
    <property type="evidence" value="ECO:0007669"/>
    <property type="project" value="TreeGrafter"/>
</dbReference>
<dbReference type="InterPro" id="IPR002345">
    <property type="entry name" value="Lipocalin"/>
</dbReference>
<name>A0A9B0TLL6_CHRAS</name>
<sequence length="164" mass="18443">MALLPFLLSLGLSLATAQQFDPYAVVRSHYDMDKVLGAWYPMAMASSNLSRIQHKGDMHAILKTIERLENGSLTFSFDFLLQGQCETAVMVCKQTQRSGMCTIEYDGKSTVLILETDYKIYIILYLHNIKDTTETRVLALYGTVLTPRVYSPHPHTPAINNTPP</sequence>
<evidence type="ECO:0000256" key="3">
    <source>
        <dbReference type="ARBA" id="ARBA00022525"/>
    </source>
</evidence>
<dbReference type="PANTHER" id="PTHR11430">
    <property type="entry name" value="LIPOCALIN"/>
    <property type="match status" value="1"/>
</dbReference>
<keyword evidence="3" id="KW-0964">Secreted</keyword>
<protein>
    <submittedName>
        <fullName evidence="10">Epididymal-specific lipocalin-9</fullName>
    </submittedName>
</protein>
<accession>A0A9B0TLL6</accession>
<dbReference type="SUPFAM" id="SSF50814">
    <property type="entry name" value="Lipocalins"/>
    <property type="match status" value="1"/>
</dbReference>
<evidence type="ECO:0000313" key="10">
    <source>
        <dbReference type="RefSeq" id="XP_006863870.1"/>
    </source>
</evidence>
<evidence type="ECO:0000256" key="5">
    <source>
        <dbReference type="ARBA" id="ARBA00023157"/>
    </source>
</evidence>
<evidence type="ECO:0000256" key="1">
    <source>
        <dbReference type="ARBA" id="ARBA00004613"/>
    </source>
</evidence>
<dbReference type="AlphaFoldDB" id="A0A9B0TLL6"/>
<dbReference type="InterPro" id="IPR002971">
    <property type="entry name" value="Maj_urinary"/>
</dbReference>
<dbReference type="InterPro" id="IPR022272">
    <property type="entry name" value="Lipocalin_CS"/>
</dbReference>
<dbReference type="PANTHER" id="PTHR11430:SF28">
    <property type="entry name" value="EPIDIDYMAL-SPECIFIC LIPOCALIN-9"/>
    <property type="match status" value="1"/>
</dbReference>
<evidence type="ECO:0000256" key="2">
    <source>
        <dbReference type="ARBA" id="ARBA00006889"/>
    </source>
</evidence>
<dbReference type="PROSITE" id="PS00213">
    <property type="entry name" value="LIPOCALIN"/>
    <property type="match status" value="1"/>
</dbReference>
<organism evidence="9 10">
    <name type="scientific">Chrysochloris asiatica</name>
    <name type="common">Cape golden mole</name>
    <dbReference type="NCBI Taxonomy" id="185453"/>
    <lineage>
        <taxon>Eukaryota</taxon>
        <taxon>Metazoa</taxon>
        <taxon>Chordata</taxon>
        <taxon>Craniata</taxon>
        <taxon>Vertebrata</taxon>
        <taxon>Euteleostomi</taxon>
        <taxon>Mammalia</taxon>
        <taxon>Eutheria</taxon>
        <taxon>Afrotheria</taxon>
        <taxon>Chrysochloridae</taxon>
        <taxon>Chrysochlorinae</taxon>
        <taxon>Chrysochloris</taxon>
    </lineage>
</organism>
<dbReference type="InterPro" id="IPR012674">
    <property type="entry name" value="Calycin"/>
</dbReference>
<reference evidence="10" key="1">
    <citation type="submission" date="2025-08" db="UniProtKB">
        <authorList>
            <consortium name="RefSeq"/>
        </authorList>
    </citation>
    <scope>IDENTIFICATION</scope>
    <source>
        <tissue evidence="10">Spleen</tissue>
    </source>
</reference>
<keyword evidence="5" id="KW-1015">Disulfide bond</keyword>
<dbReference type="Gene3D" id="2.40.128.20">
    <property type="match status" value="1"/>
</dbReference>
<dbReference type="Proteomes" id="UP000504623">
    <property type="component" value="Unplaced"/>
</dbReference>
<evidence type="ECO:0000259" key="8">
    <source>
        <dbReference type="Pfam" id="PF00061"/>
    </source>
</evidence>
<dbReference type="GO" id="GO:0036094">
    <property type="term" value="F:small molecule binding"/>
    <property type="evidence" value="ECO:0007669"/>
    <property type="project" value="InterPro"/>
</dbReference>
<evidence type="ECO:0000256" key="6">
    <source>
        <dbReference type="RuleBase" id="RU003695"/>
    </source>
</evidence>
<dbReference type="GeneID" id="102833010"/>
<feature type="signal peptide" evidence="7">
    <location>
        <begin position="1"/>
        <end position="17"/>
    </location>
</feature>
<evidence type="ECO:0000256" key="7">
    <source>
        <dbReference type="SAM" id="SignalP"/>
    </source>
</evidence>
<dbReference type="Pfam" id="PF00061">
    <property type="entry name" value="Lipocalin"/>
    <property type="match status" value="1"/>
</dbReference>
<gene>
    <name evidence="10" type="primary">LCN9</name>
</gene>
<feature type="domain" description="Lipocalin/cytosolic fatty-acid binding" evidence="8">
    <location>
        <begin position="37"/>
        <end position="142"/>
    </location>
</feature>
<dbReference type="InterPro" id="IPR000566">
    <property type="entry name" value="Lipocln_cytosolic_FA-bd_dom"/>
</dbReference>
<proteinExistence type="inferred from homology"/>
<comment type="subcellular location">
    <subcellularLocation>
        <location evidence="1">Secreted</location>
    </subcellularLocation>
</comment>
<keyword evidence="4 7" id="KW-0732">Signal</keyword>
<dbReference type="CTD" id="392399"/>
<dbReference type="PRINTS" id="PR01221">
    <property type="entry name" value="MAJORURINARY"/>
</dbReference>